<gene>
    <name evidence="16" type="ORF">N7493_005060</name>
</gene>
<comment type="function">
    <text evidence="9 11">Component of the SRB8-11 complex. The SRB8-11 complex is a regulatory module of the Mediator complex which is itself involved in regulation of basal and activated RNA polymerase II-dependent transcription. The SRB8-11 complex may be involved in the transcriptional repression of a subset of genes regulated by Mediator. It may inhibit the association of the Mediator complex with RNA polymerase II to form the holoenzyme complex.</text>
</comment>
<keyword evidence="8 11" id="KW-0539">Nucleus</keyword>
<feature type="compositionally biased region" description="Low complexity" evidence="12">
    <location>
        <begin position="78"/>
        <end position="93"/>
    </location>
</feature>
<keyword evidence="17" id="KW-1185">Reference proteome</keyword>
<comment type="subcellular location">
    <subcellularLocation>
        <location evidence="1 11">Nucleus</location>
    </subcellularLocation>
</comment>
<dbReference type="InterPro" id="IPR009401">
    <property type="entry name" value="Med13_C"/>
</dbReference>
<feature type="region of interest" description="Disordered" evidence="12">
    <location>
        <begin position="1246"/>
        <end position="1281"/>
    </location>
</feature>
<dbReference type="Pfam" id="PF06333">
    <property type="entry name" value="Med13_C"/>
    <property type="match status" value="1"/>
</dbReference>
<evidence type="ECO:0000256" key="8">
    <source>
        <dbReference type="ARBA" id="ARBA00023242"/>
    </source>
</evidence>
<evidence type="ECO:0000256" key="1">
    <source>
        <dbReference type="ARBA" id="ARBA00004123"/>
    </source>
</evidence>
<name>A0AAD6HLW7_9EURO</name>
<feature type="compositionally biased region" description="Acidic residues" evidence="12">
    <location>
        <begin position="693"/>
        <end position="705"/>
    </location>
</feature>
<evidence type="ECO:0000313" key="17">
    <source>
        <dbReference type="Proteomes" id="UP001215712"/>
    </source>
</evidence>
<dbReference type="Proteomes" id="UP001215712">
    <property type="component" value="Unassembled WGS sequence"/>
</dbReference>
<dbReference type="GO" id="GO:0003713">
    <property type="term" value="F:transcription coactivator activity"/>
    <property type="evidence" value="ECO:0007669"/>
    <property type="project" value="TreeGrafter"/>
</dbReference>
<dbReference type="Pfam" id="PF11597">
    <property type="entry name" value="Med13_N"/>
    <property type="match status" value="1"/>
</dbReference>
<keyword evidence="5 11" id="KW-0805">Transcription regulation</keyword>
<reference evidence="16" key="1">
    <citation type="journal article" date="2023" name="IMA Fungus">
        <title>Comparative genomic study of the Penicillium genus elucidates a diverse pangenome and 15 lateral gene transfer events.</title>
        <authorList>
            <person name="Petersen C."/>
            <person name="Sorensen T."/>
            <person name="Nielsen M.R."/>
            <person name="Sondergaard T.E."/>
            <person name="Sorensen J.L."/>
            <person name="Fitzpatrick D.A."/>
            <person name="Frisvad J.C."/>
            <person name="Nielsen K.L."/>
        </authorList>
    </citation>
    <scope>NUCLEOTIDE SEQUENCE</scope>
    <source>
        <strain evidence="16">IBT 17514</strain>
    </source>
</reference>
<dbReference type="InterPro" id="IPR041285">
    <property type="entry name" value="MID_MedPIWI"/>
</dbReference>
<comment type="caution">
    <text evidence="16">The sequence shown here is derived from an EMBL/GenBank/DDBJ whole genome shotgun (WGS) entry which is preliminary data.</text>
</comment>
<feature type="compositionally biased region" description="Acidic residues" evidence="12">
    <location>
        <begin position="483"/>
        <end position="505"/>
    </location>
</feature>
<evidence type="ECO:0000259" key="14">
    <source>
        <dbReference type="Pfam" id="PF11597"/>
    </source>
</evidence>
<feature type="domain" description="MID" evidence="15">
    <location>
        <begin position="909"/>
        <end position="1075"/>
    </location>
</feature>
<evidence type="ECO:0000256" key="9">
    <source>
        <dbReference type="ARBA" id="ARBA00025661"/>
    </source>
</evidence>
<proteinExistence type="inferred from homology"/>
<reference evidence="16" key="2">
    <citation type="submission" date="2023-01" db="EMBL/GenBank/DDBJ databases">
        <authorList>
            <person name="Petersen C."/>
        </authorList>
    </citation>
    <scope>NUCLEOTIDE SEQUENCE</scope>
    <source>
        <strain evidence="16">IBT 17514</strain>
    </source>
</reference>
<protein>
    <recommendedName>
        <fullName evidence="3 11">Mediator of RNA polymerase II transcription subunit 13</fullName>
    </recommendedName>
    <alternativeName>
        <fullName evidence="10 11">Mediator complex subunit 13</fullName>
    </alternativeName>
</protein>
<evidence type="ECO:0000256" key="12">
    <source>
        <dbReference type="SAM" id="MobiDB-lite"/>
    </source>
</evidence>
<evidence type="ECO:0000259" key="15">
    <source>
        <dbReference type="Pfam" id="PF18296"/>
    </source>
</evidence>
<evidence type="ECO:0000256" key="4">
    <source>
        <dbReference type="ARBA" id="ARBA00022491"/>
    </source>
</evidence>
<evidence type="ECO:0000256" key="6">
    <source>
        <dbReference type="ARBA" id="ARBA00023159"/>
    </source>
</evidence>
<organism evidence="16 17">
    <name type="scientific">Penicillium malachiteum</name>
    <dbReference type="NCBI Taxonomy" id="1324776"/>
    <lineage>
        <taxon>Eukaryota</taxon>
        <taxon>Fungi</taxon>
        <taxon>Dikarya</taxon>
        <taxon>Ascomycota</taxon>
        <taxon>Pezizomycotina</taxon>
        <taxon>Eurotiomycetes</taxon>
        <taxon>Eurotiomycetidae</taxon>
        <taxon>Eurotiales</taxon>
        <taxon>Aspergillaceae</taxon>
        <taxon>Penicillium</taxon>
    </lineage>
</organism>
<evidence type="ECO:0000256" key="2">
    <source>
        <dbReference type="ARBA" id="ARBA00009354"/>
    </source>
</evidence>
<feature type="region of interest" description="Disordered" evidence="12">
    <location>
        <begin position="71"/>
        <end position="93"/>
    </location>
</feature>
<comment type="subunit">
    <text evidence="11">Component of the SRB8-11 complex, which itself associates with the Mediator complex.</text>
</comment>
<evidence type="ECO:0000259" key="13">
    <source>
        <dbReference type="Pfam" id="PF06333"/>
    </source>
</evidence>
<dbReference type="PANTHER" id="PTHR48249:SF3">
    <property type="entry name" value="MEDIATOR OF RNA POLYMERASE II TRANSCRIPTION SUBUNIT 13"/>
    <property type="match status" value="1"/>
</dbReference>
<evidence type="ECO:0000256" key="3">
    <source>
        <dbReference type="ARBA" id="ARBA00019618"/>
    </source>
</evidence>
<dbReference type="PANTHER" id="PTHR48249">
    <property type="entry name" value="MEDIATOR OF RNA POLYMERASE II TRANSCRIPTION SUBUNIT 13"/>
    <property type="match status" value="1"/>
</dbReference>
<sequence length="1404" mass="153321">MDFPGGASTNVHLIDGFSTIYWRIYTEEPGIANQPEGPANGYTILKHLGRLKDLEVSALGSITSHDLVRSLSSEVQTGQQRPQQGQPAARRPDGYSSSAAIYASFISAVTGAISLQLIRSHGALPLGSRTLFTAVEAVGYESPRVDNESSFARAYLTTLYVQLNATGTITISTQTIAQDGIQRLYSPQYDIADLAQLQQGTDIWLSPNGTVARLVTANVESPTAVSPDAPAPVNWAPRKAQWKSDVARWLLNFGLHVDTNEEEPWVEIEVWEPFFARLSGETRRQNDDAQSPLPLKRMLWPARFCFRRVSSQVQSPSIRNSWPLGSTDDPLDFAERWPSQVESILANHQKQPVPIIEEPPSKDENMTSPKADSLDGFESLARMAQYPDLPAANLVYPTPPDGAAVVGINNSTAQNDLFPDDTYSNNLSPAVAQHPKNIANAELSPDMGVGTGHYDASDDEDLFGEMKDRDFGSKGITDADFSFFDDPEFEDMDADPPNAEPDEPEQPALKEENRPEEIAVDGTATTTADYSEAPDVAGTLVKEVNVTEDRNEPEPVDEPMKSPSPALSPPSEGPTIISPPLSPVEVKKILFSGAQKQDPGRPDNNRSQPGHYQPVAFEKKIGDWDQKYGSAGKFWFSSGNAPDASGQPSSAIPTIGLPHRARNGSNTTQAKLAGKGATPNTLANSNQTQSDSSDSETSYDSDDMSSESPPSPPTLLSLKRKRVPSESDIQSAMSPAKSAGAPDPSGNFKVENCAFLGNFLANFSDWTFTGYFSAFPAQQLPVIVRKEDQISIAQLLIDQVTQSSLNHSLGGCIDLFSLESENLSWRTHLEDSSSLGEASKLDLKSYISLRDDLPVAPSQPASKETPKGLIARIPAPHVRMRRGKEYLEALPPAVSFWETFGLEPAHGAKDISAYCIHPYAATKSADAFLSLFGLHYQSCNLGSHSRGDKSMAFENGLKSWDSETSSYASMMQSLKSICEELGTDLSQYSPSADNCVVYIINPFPHAAALADICAAFWHLFQQIAADTDRQQGQPINEVVLQIIPLSFIMSQDSMVVPTQSEYMNLSFEVYSRCRPKESSISPLLCAPAVLLADPLPKAINFRLAPDKASPLQDGRSLHIACSKSSDQRWVSVAWTDGTGSIQTNMSYCLRYRNRGTTRAFAEIRNEIWAITRHIMDKFQARWKMILVNCEPIDPEEVEAWSTLVDQQNKLRPGFIELTVMAVSTIPELVLEAASSQMTTNVLNFSSTPISTPNPSVSVASPEQSGNALTPSAAYNAPTPTDPSLEPDSDVILTDIMDESWAVVLSHRLNSSPHVTEFRPALASGYLLRRKGTSDNDGVFTMTANLIHSQRPAAAHEAVLKDILGMYRDLSSLARARGMRSVQENTLPWHIATALRAQELLSYVF</sequence>
<feature type="domain" description="Mediator complex subunit Med13 C-terminal" evidence="13">
    <location>
        <begin position="1085"/>
        <end position="1393"/>
    </location>
</feature>
<evidence type="ECO:0000256" key="10">
    <source>
        <dbReference type="ARBA" id="ARBA00032008"/>
    </source>
</evidence>
<dbReference type="EMBL" id="JAQJAN010000006">
    <property type="protein sequence ID" value="KAJ5727240.1"/>
    <property type="molecule type" value="Genomic_DNA"/>
</dbReference>
<feature type="region of interest" description="Disordered" evidence="12">
    <location>
        <begin position="631"/>
        <end position="744"/>
    </location>
</feature>
<feature type="region of interest" description="Disordered" evidence="12">
    <location>
        <begin position="467"/>
        <end position="618"/>
    </location>
</feature>
<evidence type="ECO:0000256" key="11">
    <source>
        <dbReference type="RuleBase" id="RU364134"/>
    </source>
</evidence>
<evidence type="ECO:0000313" key="16">
    <source>
        <dbReference type="EMBL" id="KAJ5727240.1"/>
    </source>
</evidence>
<feature type="compositionally biased region" description="Polar residues" evidence="12">
    <location>
        <begin position="1246"/>
        <end position="1269"/>
    </location>
</feature>
<feature type="domain" description="Mediator complex subunit Med13 N-terminal" evidence="14">
    <location>
        <begin position="54"/>
        <end position="308"/>
    </location>
</feature>
<accession>A0AAD6HLW7</accession>
<keyword evidence="4 11" id="KW-0678">Repressor</keyword>
<dbReference type="InterPro" id="IPR021643">
    <property type="entry name" value="Mediator_Med13_N"/>
</dbReference>
<evidence type="ECO:0000256" key="7">
    <source>
        <dbReference type="ARBA" id="ARBA00023163"/>
    </source>
</evidence>
<evidence type="ECO:0000256" key="5">
    <source>
        <dbReference type="ARBA" id="ARBA00023015"/>
    </source>
</evidence>
<feature type="compositionally biased region" description="Basic and acidic residues" evidence="12">
    <location>
        <begin position="508"/>
        <end position="517"/>
    </location>
</feature>
<dbReference type="GO" id="GO:0016592">
    <property type="term" value="C:mediator complex"/>
    <property type="evidence" value="ECO:0007669"/>
    <property type="project" value="InterPro"/>
</dbReference>
<dbReference type="Pfam" id="PF18296">
    <property type="entry name" value="MID_MedPIWI"/>
    <property type="match status" value="1"/>
</dbReference>
<keyword evidence="6 11" id="KW-0010">Activator</keyword>
<keyword evidence="7 11" id="KW-0804">Transcription</keyword>
<dbReference type="GO" id="GO:0045944">
    <property type="term" value="P:positive regulation of transcription by RNA polymerase II"/>
    <property type="evidence" value="ECO:0007669"/>
    <property type="project" value="TreeGrafter"/>
</dbReference>
<dbReference type="InterPro" id="IPR051139">
    <property type="entry name" value="Mediator_complx_sub13"/>
</dbReference>
<feature type="compositionally biased region" description="Polar residues" evidence="12">
    <location>
        <begin position="678"/>
        <end position="689"/>
    </location>
</feature>
<comment type="similarity">
    <text evidence="2 11">Belongs to the Mediator complex subunit 13 family.</text>
</comment>